<gene>
    <name evidence="6" type="ORF">ODALV1_LOCUS1253</name>
</gene>
<accession>A0ABP1PPH5</accession>
<proteinExistence type="inferred from homology"/>
<keyword evidence="1" id="KW-1015">Disulfide bond</keyword>
<feature type="domain" description="Peptidase S1" evidence="5">
    <location>
        <begin position="50"/>
        <end position="324"/>
    </location>
</feature>
<dbReference type="Proteomes" id="UP001642540">
    <property type="component" value="Unassembled WGS sequence"/>
</dbReference>
<evidence type="ECO:0000256" key="3">
    <source>
        <dbReference type="SAM" id="MobiDB-lite"/>
    </source>
</evidence>
<evidence type="ECO:0000256" key="1">
    <source>
        <dbReference type="ARBA" id="ARBA00023157"/>
    </source>
</evidence>
<dbReference type="SMART" id="SM00020">
    <property type="entry name" value="Tryp_SPc"/>
    <property type="match status" value="1"/>
</dbReference>
<dbReference type="PANTHER" id="PTHR24256">
    <property type="entry name" value="TRYPTASE-RELATED"/>
    <property type="match status" value="1"/>
</dbReference>
<evidence type="ECO:0000256" key="4">
    <source>
        <dbReference type="SAM" id="SignalP"/>
    </source>
</evidence>
<evidence type="ECO:0000313" key="7">
    <source>
        <dbReference type="Proteomes" id="UP001642540"/>
    </source>
</evidence>
<dbReference type="InterPro" id="IPR043504">
    <property type="entry name" value="Peptidase_S1_PA_chymotrypsin"/>
</dbReference>
<sequence length="623" mass="70334">MRAELLKLYWVANFLILVTGHKRHKVDWRGTEYHDFLNCSCGSYNSEQRMIDGATVTDGEYPWLVGILKGNKVDTSVADPMCYGALISDRHILTAASCVIKKKSYELSIYFYGKGITKRRRRSIANIKLHEDYSQRNEDNNLALLTLAVPLRLEKSREMLPICIPNPNLFRGRLDKMTGIMVKMQQHKTVLVSKPRYFFGISIAKIHGPRNAACSNIFSERPKNRALCFQDRDSLCYGNEGSPLTVTLSESDQSPTLLNKGRHFVLSIYSKGYGCDGFQQGKSGVDVSTNILKCGKLTRKLDQERIGKVKITGGTVPWLAELETNHLGSNPDEEYRLCFGAVVSLGTILFPASCLDRIARSYPKVKLLGIEDPRNSTYEIHAVKVHPKYRRKYDHDIALVKLANPLDFNQTGVVPVCLPKPKSKGNNPPKLFEEGEITEENVSDSPVGDGTETRKRPCTFPKPPKPCPKPSALAAVKPNFIIESSVIRTWFYRKGPGYADVPHYGRFFTHRTNSSRCHALFPELLKSKVECIEQQEIKDVVKMNEDFFRTMELGMPMMMSNTTLVKGKPQLHTMKFYLEGIGAPGRNGRPLLDARENVIALLKIEDYIPWIIENSHGGHFCKD</sequence>
<evidence type="ECO:0000313" key="6">
    <source>
        <dbReference type="EMBL" id="CAL8070462.1"/>
    </source>
</evidence>
<dbReference type="PROSITE" id="PS50240">
    <property type="entry name" value="TRYPSIN_DOM"/>
    <property type="match status" value="2"/>
</dbReference>
<feature type="region of interest" description="Disordered" evidence="3">
    <location>
        <begin position="425"/>
        <end position="465"/>
    </location>
</feature>
<reference evidence="6 7" key="1">
    <citation type="submission" date="2024-08" db="EMBL/GenBank/DDBJ databases">
        <authorList>
            <person name="Cucini C."/>
            <person name="Frati F."/>
        </authorList>
    </citation>
    <scope>NUCLEOTIDE SEQUENCE [LARGE SCALE GENOMIC DNA]</scope>
</reference>
<feature type="domain" description="Peptidase S1" evidence="5">
    <location>
        <begin position="311"/>
        <end position="616"/>
    </location>
</feature>
<dbReference type="Gene3D" id="2.40.10.10">
    <property type="entry name" value="Trypsin-like serine proteases"/>
    <property type="match status" value="2"/>
</dbReference>
<feature type="chain" id="PRO_5045117599" description="Peptidase S1 domain-containing protein" evidence="4">
    <location>
        <begin position="21"/>
        <end position="623"/>
    </location>
</feature>
<dbReference type="InterPro" id="IPR001254">
    <property type="entry name" value="Trypsin_dom"/>
</dbReference>
<keyword evidence="7" id="KW-1185">Reference proteome</keyword>
<comment type="similarity">
    <text evidence="2">Belongs to the peptidase S1 family. CLIP subfamily.</text>
</comment>
<dbReference type="InterPro" id="IPR009003">
    <property type="entry name" value="Peptidase_S1_PA"/>
</dbReference>
<name>A0ABP1PPH5_9HEXA</name>
<evidence type="ECO:0000259" key="5">
    <source>
        <dbReference type="PROSITE" id="PS50240"/>
    </source>
</evidence>
<dbReference type="Pfam" id="PF00089">
    <property type="entry name" value="Trypsin"/>
    <property type="match status" value="2"/>
</dbReference>
<dbReference type="SUPFAM" id="SSF50494">
    <property type="entry name" value="Trypsin-like serine proteases"/>
    <property type="match status" value="2"/>
</dbReference>
<feature type="signal peptide" evidence="4">
    <location>
        <begin position="1"/>
        <end position="20"/>
    </location>
</feature>
<keyword evidence="4" id="KW-0732">Signal</keyword>
<dbReference type="InterPro" id="IPR051487">
    <property type="entry name" value="Ser/Thr_Proteases_Immune/Dev"/>
</dbReference>
<organism evidence="6 7">
    <name type="scientific">Orchesella dallaii</name>
    <dbReference type="NCBI Taxonomy" id="48710"/>
    <lineage>
        <taxon>Eukaryota</taxon>
        <taxon>Metazoa</taxon>
        <taxon>Ecdysozoa</taxon>
        <taxon>Arthropoda</taxon>
        <taxon>Hexapoda</taxon>
        <taxon>Collembola</taxon>
        <taxon>Entomobryomorpha</taxon>
        <taxon>Entomobryoidea</taxon>
        <taxon>Orchesellidae</taxon>
        <taxon>Orchesellinae</taxon>
        <taxon>Orchesella</taxon>
    </lineage>
</organism>
<evidence type="ECO:0000256" key="2">
    <source>
        <dbReference type="ARBA" id="ARBA00024195"/>
    </source>
</evidence>
<protein>
    <recommendedName>
        <fullName evidence="5">Peptidase S1 domain-containing protein</fullName>
    </recommendedName>
</protein>
<comment type="caution">
    <text evidence="6">The sequence shown here is derived from an EMBL/GenBank/DDBJ whole genome shotgun (WGS) entry which is preliminary data.</text>
</comment>
<dbReference type="EMBL" id="CAXLJM020000004">
    <property type="protein sequence ID" value="CAL8070462.1"/>
    <property type="molecule type" value="Genomic_DNA"/>
</dbReference>